<dbReference type="eggNOG" id="ENOG502SQF4">
    <property type="taxonomic scope" value="Eukaryota"/>
</dbReference>
<dbReference type="Gene3D" id="2.60.120.560">
    <property type="entry name" value="Exo-inulinase, domain 1"/>
    <property type="match status" value="1"/>
</dbReference>
<dbReference type="RefSeq" id="XP_003880610.1">
    <property type="nucleotide sequence ID" value="XM_003880561.1"/>
</dbReference>
<dbReference type="VEuPathDB" id="ToxoDB:NCLIV_010460"/>
<keyword evidence="2" id="KW-0732">Signal</keyword>
<feature type="region of interest" description="Disordered" evidence="1">
    <location>
        <begin position="239"/>
        <end position="264"/>
    </location>
</feature>
<dbReference type="InParanoid" id="F0VA88"/>
<feature type="chain" id="PRO_5003258835" description="Laminin G domain-containing protein" evidence="2">
    <location>
        <begin position="22"/>
        <end position="321"/>
    </location>
</feature>
<reference evidence="4" key="1">
    <citation type="journal article" date="2012" name="PLoS Pathog.">
        <title>Comparative genomics of the apicomplexan parasites Toxoplasma gondii and Neospora caninum: Coccidia differing in host range and transmission strategy.</title>
        <authorList>
            <person name="Reid A.J."/>
            <person name="Vermont S.J."/>
            <person name="Cotton J.A."/>
            <person name="Harris D."/>
            <person name="Hill-Cawthorne G.A."/>
            <person name="Konen-Waisman S."/>
            <person name="Latham S.M."/>
            <person name="Mourier T."/>
            <person name="Norton R."/>
            <person name="Quail M.A."/>
            <person name="Sanders M."/>
            <person name="Shanmugam D."/>
            <person name="Sohal A."/>
            <person name="Wasmuth J.D."/>
            <person name="Brunk B."/>
            <person name="Grigg M.E."/>
            <person name="Howard J.C."/>
            <person name="Parkinson J."/>
            <person name="Roos D.S."/>
            <person name="Trees A.J."/>
            <person name="Berriman M."/>
            <person name="Pain A."/>
            <person name="Wastling J.M."/>
        </authorList>
    </citation>
    <scope>NUCLEOTIDE SEQUENCE [LARGE SCALE GENOMIC DNA]</scope>
    <source>
        <strain evidence="4">Liverpool</strain>
    </source>
</reference>
<keyword evidence="4" id="KW-1185">Reference proteome</keyword>
<dbReference type="EMBL" id="FR823384">
    <property type="protein sequence ID" value="CBZ50577.1"/>
    <property type="molecule type" value="Genomic_DNA"/>
</dbReference>
<gene>
    <name evidence="3" type="ORF">NCLIV_010460</name>
</gene>
<organism evidence="3 4">
    <name type="scientific">Neospora caninum (strain Liverpool)</name>
    <dbReference type="NCBI Taxonomy" id="572307"/>
    <lineage>
        <taxon>Eukaryota</taxon>
        <taxon>Sar</taxon>
        <taxon>Alveolata</taxon>
        <taxon>Apicomplexa</taxon>
        <taxon>Conoidasida</taxon>
        <taxon>Coccidia</taxon>
        <taxon>Eucoccidiorida</taxon>
        <taxon>Eimeriorina</taxon>
        <taxon>Sarcocystidae</taxon>
        <taxon>Neospora</taxon>
    </lineage>
</organism>
<feature type="signal peptide" evidence="2">
    <location>
        <begin position="1"/>
        <end position="21"/>
    </location>
</feature>
<feature type="compositionally biased region" description="Basic and acidic residues" evidence="1">
    <location>
        <begin position="246"/>
        <end position="256"/>
    </location>
</feature>
<evidence type="ECO:0000313" key="3">
    <source>
        <dbReference type="EMBL" id="CBZ50577.1"/>
    </source>
</evidence>
<evidence type="ECO:0000256" key="1">
    <source>
        <dbReference type="SAM" id="MobiDB-lite"/>
    </source>
</evidence>
<dbReference type="AlphaFoldDB" id="F0VA88"/>
<dbReference type="Proteomes" id="UP000007494">
    <property type="component" value="Chromosome IV"/>
</dbReference>
<evidence type="ECO:0000313" key="4">
    <source>
        <dbReference type="Proteomes" id="UP000007494"/>
    </source>
</evidence>
<protein>
    <recommendedName>
        <fullName evidence="5">Laminin G domain-containing protein</fullName>
    </recommendedName>
</protein>
<name>F0VA88_NEOCL</name>
<evidence type="ECO:0008006" key="5">
    <source>
        <dbReference type="Google" id="ProtNLM"/>
    </source>
</evidence>
<sequence length="321" mass="35865">MKLIVSIGALLCSGIALGVSGLRVQASSTTLSEQTLLPVPRLLNLPVPRFNPMVWLTNIIFPGEEPRSFRTYFSAKGCPTWYVDPNRSPTLFDEDFVVTNGWTYDGVYHTIDYHGAEEMVEPAHPFPFFFLPQRASSRAALIKRNFLCQNSRVQTEVMLRSAHEAGVIFRGIGERNFWAVLLTAGNGLQLVRVKDGERLVLASLPYMNVMPGQWYSVAVEEQLGDIRLTGEKQQSVMYQAQSDDEFSPRGREDDGLRQGAGNPRGIAKQLQVTAGSLGQDTAIIKELPEDLKSWCPYGRSTVRWWTIRGLNTVGMHPETTT</sequence>
<dbReference type="OrthoDB" id="368904at2759"/>
<accession>F0VA88</accession>
<proteinExistence type="predicted"/>
<evidence type="ECO:0000256" key="2">
    <source>
        <dbReference type="SAM" id="SignalP"/>
    </source>
</evidence>
<dbReference type="GeneID" id="13441610"/>
<dbReference type="FunCoup" id="F0VA88">
    <property type="interactions" value="11"/>
</dbReference>